<dbReference type="EMBL" id="JAOQJQ010000007">
    <property type="protein sequence ID" value="MCU6763433.1"/>
    <property type="molecule type" value="Genomic_DNA"/>
</dbReference>
<accession>A0ABT2TMH5</accession>
<evidence type="ECO:0000256" key="3">
    <source>
        <dbReference type="ARBA" id="ARBA00023163"/>
    </source>
</evidence>
<dbReference type="PANTHER" id="PTHR43280:SF34">
    <property type="entry name" value="ARAC-FAMILY TRANSCRIPTIONAL REGULATOR"/>
    <property type="match status" value="1"/>
</dbReference>
<gene>
    <name evidence="5" type="ORF">OCV88_14050</name>
</gene>
<evidence type="ECO:0000256" key="1">
    <source>
        <dbReference type="ARBA" id="ARBA00023015"/>
    </source>
</evidence>
<keyword evidence="3" id="KW-0804">Transcription</keyword>
<dbReference type="InterPro" id="IPR018060">
    <property type="entry name" value="HTH_AraC"/>
</dbReference>
<dbReference type="SUPFAM" id="SSF46689">
    <property type="entry name" value="Homeodomain-like"/>
    <property type="match status" value="2"/>
</dbReference>
<dbReference type="PROSITE" id="PS01124">
    <property type="entry name" value="HTH_ARAC_FAMILY_2"/>
    <property type="match status" value="1"/>
</dbReference>
<dbReference type="Gene3D" id="2.60.120.10">
    <property type="entry name" value="Jelly Rolls"/>
    <property type="match status" value="1"/>
</dbReference>
<evidence type="ECO:0000256" key="2">
    <source>
        <dbReference type="ARBA" id="ARBA00023125"/>
    </source>
</evidence>
<dbReference type="Pfam" id="PF12833">
    <property type="entry name" value="HTH_18"/>
    <property type="match status" value="1"/>
</dbReference>
<dbReference type="Proteomes" id="UP001652442">
    <property type="component" value="Unassembled WGS sequence"/>
</dbReference>
<dbReference type="CDD" id="cd02208">
    <property type="entry name" value="cupin_RmlC-like"/>
    <property type="match status" value="1"/>
</dbReference>
<keyword evidence="1" id="KW-0805">Transcription regulation</keyword>
<sequence length="339" mass="39916">MPPYKNRKIEIIEHNTISKLNFFILDITYSTAHIHSDLEVLYVVEGSLKIDTVDQSFTLSSGEMALFNPYQIHSCYAKTSLCLVLVTQIDVTFCQNYFPNITNLRFCTSDLNAVVPQKELKEMQDVCFHIAYNYFGQKLGFEFRCISDVNRLFDYFLQSVPHSFISEEERVTALNFENRMERILAYIKQHYTEKLELNKIALQEGLTPTYLSHFFKKHLNQSFQSYVNTLRLEHAIYLMRNTNLKIIDICIASGFSDSKYLNKQFDIMYHMTPSEFRRQHKQLFSHTRESTDSDHSIQQKLSMEESLFVLRKHHFYKCDEHGSPNKILSEASPQERTEK</sequence>
<proteinExistence type="predicted"/>
<dbReference type="Gene3D" id="1.10.10.60">
    <property type="entry name" value="Homeodomain-like"/>
    <property type="match status" value="2"/>
</dbReference>
<dbReference type="InterPro" id="IPR014710">
    <property type="entry name" value="RmlC-like_jellyroll"/>
</dbReference>
<name>A0ABT2TMH5_9FIRM</name>
<evidence type="ECO:0000313" key="6">
    <source>
        <dbReference type="Proteomes" id="UP001652442"/>
    </source>
</evidence>
<dbReference type="Pfam" id="PF07883">
    <property type="entry name" value="Cupin_2"/>
    <property type="match status" value="1"/>
</dbReference>
<evidence type="ECO:0000259" key="4">
    <source>
        <dbReference type="PROSITE" id="PS01124"/>
    </source>
</evidence>
<dbReference type="InterPro" id="IPR011051">
    <property type="entry name" value="RmlC_Cupin_sf"/>
</dbReference>
<protein>
    <submittedName>
        <fullName evidence="5">AraC family transcriptional regulator</fullName>
    </submittedName>
</protein>
<keyword evidence="6" id="KW-1185">Reference proteome</keyword>
<keyword evidence="2" id="KW-0238">DNA-binding</keyword>
<evidence type="ECO:0000313" key="5">
    <source>
        <dbReference type="EMBL" id="MCU6763433.1"/>
    </source>
</evidence>
<dbReference type="PANTHER" id="PTHR43280">
    <property type="entry name" value="ARAC-FAMILY TRANSCRIPTIONAL REGULATOR"/>
    <property type="match status" value="1"/>
</dbReference>
<dbReference type="SMART" id="SM00342">
    <property type="entry name" value="HTH_ARAC"/>
    <property type="match status" value="1"/>
</dbReference>
<dbReference type="InterPro" id="IPR013096">
    <property type="entry name" value="Cupin_2"/>
</dbReference>
<reference evidence="5 6" key="1">
    <citation type="journal article" date="2021" name="ISME Commun">
        <title>Automated analysis of genomic sequences facilitates high-throughput and comprehensive description of bacteria.</title>
        <authorList>
            <person name="Hitch T.C.A."/>
        </authorList>
    </citation>
    <scope>NUCLEOTIDE SEQUENCE [LARGE SCALE GENOMIC DNA]</scope>
    <source>
        <strain evidence="5 6">Sanger_109</strain>
    </source>
</reference>
<comment type="caution">
    <text evidence="5">The sequence shown here is derived from an EMBL/GenBank/DDBJ whole genome shotgun (WGS) entry which is preliminary data.</text>
</comment>
<feature type="domain" description="HTH araC/xylS-type" evidence="4">
    <location>
        <begin position="181"/>
        <end position="279"/>
    </location>
</feature>
<dbReference type="RefSeq" id="WP_158426077.1">
    <property type="nucleotide sequence ID" value="NZ_JAOQJQ010000007.1"/>
</dbReference>
<organism evidence="5 6">
    <name type="scientific">Brotonthovivens ammoniilytica</name>
    <dbReference type="NCBI Taxonomy" id="2981725"/>
    <lineage>
        <taxon>Bacteria</taxon>
        <taxon>Bacillati</taxon>
        <taxon>Bacillota</taxon>
        <taxon>Clostridia</taxon>
        <taxon>Lachnospirales</taxon>
        <taxon>Lachnospiraceae</taxon>
        <taxon>Brotonthovivens</taxon>
    </lineage>
</organism>
<dbReference type="InterPro" id="IPR009057">
    <property type="entry name" value="Homeodomain-like_sf"/>
</dbReference>
<dbReference type="SUPFAM" id="SSF51182">
    <property type="entry name" value="RmlC-like cupins"/>
    <property type="match status" value="1"/>
</dbReference>